<comment type="caution">
    <text evidence="8">The sequence shown here is derived from an EMBL/GenBank/DDBJ whole genome shotgun (WGS) entry which is preliminary data.</text>
</comment>
<evidence type="ECO:0000256" key="1">
    <source>
        <dbReference type="ARBA" id="ARBA00005405"/>
    </source>
</evidence>
<keyword evidence="2" id="KW-0217">Developmental protein</keyword>
<dbReference type="PANTHER" id="PTHR33405:SF18">
    <property type="entry name" value="PROTEIN FLX-LIKE 4"/>
    <property type="match status" value="1"/>
</dbReference>
<dbReference type="Proteomes" id="UP000224567">
    <property type="component" value="Unassembled WGS sequence"/>
</dbReference>
<name>A0A2G2WAH8_CAPBA</name>
<dbReference type="GO" id="GO:0009908">
    <property type="term" value="P:flower development"/>
    <property type="evidence" value="ECO:0007669"/>
    <property type="project" value="UniProtKB-KW"/>
</dbReference>
<evidence type="ECO:0000313" key="8">
    <source>
        <dbReference type="EMBL" id="PHT42243.1"/>
    </source>
</evidence>
<protein>
    <recommendedName>
        <fullName evidence="10">Protein FLX-like 4</fullName>
    </recommendedName>
</protein>
<dbReference type="STRING" id="33114.A0A2G2WAH8"/>
<feature type="region of interest" description="Disordered" evidence="7">
    <location>
        <begin position="283"/>
        <end position="313"/>
    </location>
</feature>
<feature type="coiled-coil region" evidence="6">
    <location>
        <begin position="106"/>
        <end position="223"/>
    </location>
</feature>
<dbReference type="AlphaFoldDB" id="A0A2G2WAH8"/>
<dbReference type="InterPro" id="IPR040353">
    <property type="entry name" value="FLX/FLX-like"/>
</dbReference>
<dbReference type="EMBL" id="MLFT02000007">
    <property type="protein sequence ID" value="PHT42243.1"/>
    <property type="molecule type" value="Genomic_DNA"/>
</dbReference>
<keyword evidence="5" id="KW-0287">Flowering</keyword>
<proteinExistence type="inferred from homology"/>
<evidence type="ECO:0000313" key="9">
    <source>
        <dbReference type="Proteomes" id="UP000224567"/>
    </source>
</evidence>
<reference evidence="8 9" key="1">
    <citation type="journal article" date="2017" name="Genome Biol.">
        <title>New reference genome sequences of hot pepper reveal the massive evolution of plant disease-resistance genes by retroduplication.</title>
        <authorList>
            <person name="Kim S."/>
            <person name="Park J."/>
            <person name="Yeom S.I."/>
            <person name="Kim Y.M."/>
            <person name="Seo E."/>
            <person name="Kim K.T."/>
            <person name="Kim M.S."/>
            <person name="Lee J.M."/>
            <person name="Cheong K."/>
            <person name="Shin H.S."/>
            <person name="Kim S.B."/>
            <person name="Han K."/>
            <person name="Lee J."/>
            <person name="Park M."/>
            <person name="Lee H.A."/>
            <person name="Lee H.Y."/>
            <person name="Lee Y."/>
            <person name="Oh S."/>
            <person name="Lee J.H."/>
            <person name="Choi E."/>
            <person name="Choi E."/>
            <person name="Lee S.E."/>
            <person name="Jeon J."/>
            <person name="Kim H."/>
            <person name="Choi G."/>
            <person name="Song H."/>
            <person name="Lee J."/>
            <person name="Lee S.C."/>
            <person name="Kwon J.K."/>
            <person name="Lee H.Y."/>
            <person name="Koo N."/>
            <person name="Hong Y."/>
            <person name="Kim R.W."/>
            <person name="Kang W.H."/>
            <person name="Huh J.H."/>
            <person name="Kang B.C."/>
            <person name="Yang T.J."/>
            <person name="Lee Y.H."/>
            <person name="Bennetzen J.L."/>
            <person name="Choi D."/>
        </authorList>
    </citation>
    <scope>NUCLEOTIDE SEQUENCE [LARGE SCALE GENOMIC DNA]</scope>
    <source>
        <strain evidence="9">cv. PBC81</strain>
    </source>
</reference>
<gene>
    <name evidence="8" type="ORF">CQW23_16268</name>
</gene>
<dbReference type="PANTHER" id="PTHR33405">
    <property type="entry name" value="PROTEIN FLX-LIKE 2"/>
    <property type="match status" value="1"/>
</dbReference>
<keyword evidence="9" id="KW-1185">Reference proteome</keyword>
<dbReference type="GO" id="GO:0030154">
    <property type="term" value="P:cell differentiation"/>
    <property type="evidence" value="ECO:0007669"/>
    <property type="project" value="UniProtKB-KW"/>
</dbReference>
<dbReference type="OrthoDB" id="1899348at2759"/>
<keyword evidence="3" id="KW-0221">Differentiation</keyword>
<reference evidence="9" key="2">
    <citation type="journal article" date="2017" name="J. Anim. Genet.">
        <title>Multiple reference genome sequences of hot pepper reveal the massive evolution of plant disease resistance genes by retroduplication.</title>
        <authorList>
            <person name="Kim S."/>
            <person name="Park J."/>
            <person name="Yeom S.-I."/>
            <person name="Kim Y.-M."/>
            <person name="Seo E."/>
            <person name="Kim K.-T."/>
            <person name="Kim M.-S."/>
            <person name="Lee J.M."/>
            <person name="Cheong K."/>
            <person name="Shin H.-S."/>
            <person name="Kim S.-B."/>
            <person name="Han K."/>
            <person name="Lee J."/>
            <person name="Park M."/>
            <person name="Lee H.-A."/>
            <person name="Lee H.-Y."/>
            <person name="Lee Y."/>
            <person name="Oh S."/>
            <person name="Lee J.H."/>
            <person name="Choi E."/>
            <person name="Choi E."/>
            <person name="Lee S.E."/>
            <person name="Jeon J."/>
            <person name="Kim H."/>
            <person name="Choi G."/>
            <person name="Song H."/>
            <person name="Lee J."/>
            <person name="Lee S.-C."/>
            <person name="Kwon J.-K."/>
            <person name="Lee H.-Y."/>
            <person name="Koo N."/>
            <person name="Hong Y."/>
            <person name="Kim R.W."/>
            <person name="Kang W.-H."/>
            <person name="Huh J.H."/>
            <person name="Kang B.-C."/>
            <person name="Yang T.-J."/>
            <person name="Lee Y.-H."/>
            <person name="Bennetzen J.L."/>
            <person name="Choi D."/>
        </authorList>
    </citation>
    <scope>NUCLEOTIDE SEQUENCE [LARGE SCALE GENOMIC DNA]</scope>
    <source>
        <strain evidence="9">cv. PBC81</strain>
    </source>
</reference>
<evidence type="ECO:0000256" key="2">
    <source>
        <dbReference type="ARBA" id="ARBA00022473"/>
    </source>
</evidence>
<keyword evidence="4 6" id="KW-0175">Coiled coil</keyword>
<evidence type="ECO:0000256" key="7">
    <source>
        <dbReference type="SAM" id="MobiDB-lite"/>
    </source>
</evidence>
<evidence type="ECO:0000256" key="3">
    <source>
        <dbReference type="ARBA" id="ARBA00022782"/>
    </source>
</evidence>
<evidence type="ECO:0008006" key="10">
    <source>
        <dbReference type="Google" id="ProtNLM"/>
    </source>
</evidence>
<evidence type="ECO:0000256" key="4">
    <source>
        <dbReference type="ARBA" id="ARBA00023054"/>
    </source>
</evidence>
<organism evidence="8 9">
    <name type="scientific">Capsicum baccatum</name>
    <name type="common">Peruvian pepper</name>
    <dbReference type="NCBI Taxonomy" id="33114"/>
    <lineage>
        <taxon>Eukaryota</taxon>
        <taxon>Viridiplantae</taxon>
        <taxon>Streptophyta</taxon>
        <taxon>Embryophyta</taxon>
        <taxon>Tracheophyta</taxon>
        <taxon>Spermatophyta</taxon>
        <taxon>Magnoliopsida</taxon>
        <taxon>eudicotyledons</taxon>
        <taxon>Gunneridae</taxon>
        <taxon>Pentapetalae</taxon>
        <taxon>asterids</taxon>
        <taxon>lamiids</taxon>
        <taxon>Solanales</taxon>
        <taxon>Solanaceae</taxon>
        <taxon>Solanoideae</taxon>
        <taxon>Capsiceae</taxon>
        <taxon>Capsicum</taxon>
    </lineage>
</organism>
<comment type="similarity">
    <text evidence="1">Belongs to the FLX family.</text>
</comment>
<evidence type="ECO:0000256" key="5">
    <source>
        <dbReference type="ARBA" id="ARBA00023089"/>
    </source>
</evidence>
<accession>A0A2G2WAH8</accession>
<sequence length="313" mass="35022">MASRKQLPASYGRSLQAPGIVLREELAAGRRHIDPLPPPEVREHRFAARAAEIERLAGDHHRLAATYVALKQDLSVAHRELEKVKEHMRSTQTESDIQVRVLFDKIAKMDVDLRNVERLRKDVEEAHLEAQGLVSANMELTGKINHIKQELEKARADVKKLPEMHAELDSLKKEHQKLRKTFLYEKGLNMEKVEQLKAAEKELIDMANEVERLRAQVLIAEKRAQGFDPYGRPYMNSDPMYPAPPPMHLPPHVDSYQRSHIPVALGPMGDGTYQYGSSVAASAQGGTAAPPLLGTGDNVAWGGSHDAPRQTRS</sequence>
<evidence type="ECO:0000256" key="6">
    <source>
        <dbReference type="SAM" id="Coils"/>
    </source>
</evidence>